<comment type="similarity">
    <text evidence="5">Belongs to the cyclophilin-type PPIase family.</text>
</comment>
<keyword evidence="4 5" id="KW-0413">Isomerase</keyword>
<feature type="compositionally biased region" description="Basic and acidic residues" evidence="6">
    <location>
        <begin position="24"/>
        <end position="47"/>
    </location>
</feature>
<dbReference type="Proteomes" id="UP000270190">
    <property type="component" value="Unassembled WGS sequence"/>
</dbReference>
<keyword evidence="3 5" id="KW-0697">Rotamase</keyword>
<evidence type="ECO:0000313" key="9">
    <source>
        <dbReference type="Proteomes" id="UP000270190"/>
    </source>
</evidence>
<feature type="chain" id="PRO_5039758191" description="Peptidyl-prolyl cis-trans isomerase" evidence="5">
    <location>
        <begin position="19"/>
        <end position="240"/>
    </location>
</feature>
<dbReference type="EMBL" id="OUNC01000004">
    <property type="protein sequence ID" value="SPP26867.1"/>
    <property type="molecule type" value="Genomic_DNA"/>
</dbReference>
<dbReference type="EC" id="5.2.1.8" evidence="5"/>
<dbReference type="RefSeq" id="WP_029090975.1">
    <property type="nucleotide sequence ID" value="NZ_CBCPKC010000001.1"/>
</dbReference>
<dbReference type="PANTHER" id="PTHR45625:SF4">
    <property type="entry name" value="PEPTIDYLPROLYL ISOMERASE DOMAIN AND WD REPEAT-CONTAINING PROTEIN 1"/>
    <property type="match status" value="1"/>
</dbReference>
<evidence type="ECO:0000256" key="6">
    <source>
        <dbReference type="SAM" id="MobiDB-lite"/>
    </source>
</evidence>
<proteinExistence type="inferred from homology"/>
<dbReference type="PRINTS" id="PR00153">
    <property type="entry name" value="CSAPPISMRASE"/>
</dbReference>
<dbReference type="PROSITE" id="PS50072">
    <property type="entry name" value="CSA_PPIASE_2"/>
    <property type="match status" value="1"/>
</dbReference>
<protein>
    <recommendedName>
        <fullName evidence="5">Peptidyl-prolyl cis-trans isomerase</fullName>
        <shortName evidence="5">PPIase</shortName>
        <ecNumber evidence="5">5.2.1.8</ecNumber>
    </recommendedName>
</protein>
<dbReference type="InterPro" id="IPR029000">
    <property type="entry name" value="Cyclophilin-like_dom_sf"/>
</dbReference>
<evidence type="ECO:0000256" key="4">
    <source>
        <dbReference type="ARBA" id="ARBA00023235"/>
    </source>
</evidence>
<evidence type="ECO:0000256" key="5">
    <source>
        <dbReference type="RuleBase" id="RU363019"/>
    </source>
</evidence>
<name>A0A2X0RXU2_BROTH</name>
<dbReference type="Gene3D" id="2.40.100.10">
    <property type="entry name" value="Cyclophilin-like"/>
    <property type="match status" value="1"/>
</dbReference>
<dbReference type="Pfam" id="PF00160">
    <property type="entry name" value="Pro_isomerase"/>
    <property type="match status" value="1"/>
</dbReference>
<dbReference type="PROSITE" id="PS51257">
    <property type="entry name" value="PROKAR_LIPOPROTEIN"/>
    <property type="match status" value="1"/>
</dbReference>
<evidence type="ECO:0000259" key="7">
    <source>
        <dbReference type="PROSITE" id="PS50072"/>
    </source>
</evidence>
<evidence type="ECO:0000256" key="2">
    <source>
        <dbReference type="ARBA" id="ARBA00002388"/>
    </source>
</evidence>
<reference evidence="9" key="1">
    <citation type="submission" date="2018-04" db="EMBL/GenBank/DDBJ databases">
        <authorList>
            <person name="Illikoud N."/>
        </authorList>
    </citation>
    <scope>NUCLEOTIDE SEQUENCE [LARGE SCALE GENOMIC DNA]</scope>
</reference>
<evidence type="ECO:0000313" key="8">
    <source>
        <dbReference type="EMBL" id="SPP26867.1"/>
    </source>
</evidence>
<dbReference type="InterPro" id="IPR002130">
    <property type="entry name" value="Cyclophilin-type_PPIase_dom"/>
</dbReference>
<dbReference type="AlphaFoldDB" id="A0A2X0RXU2"/>
<dbReference type="GO" id="GO:0003755">
    <property type="term" value="F:peptidyl-prolyl cis-trans isomerase activity"/>
    <property type="evidence" value="ECO:0007669"/>
    <property type="project" value="UniProtKB-UniRule"/>
</dbReference>
<keyword evidence="5" id="KW-0732">Signal</keyword>
<evidence type="ECO:0000256" key="1">
    <source>
        <dbReference type="ARBA" id="ARBA00000971"/>
    </source>
</evidence>
<feature type="domain" description="PPIase cyclophilin-type" evidence="7">
    <location>
        <begin position="69"/>
        <end position="238"/>
    </location>
</feature>
<sequence>MKKIALLLTLAIAMFTLAACSSSSKDDTSKKENSNNEAKTEKKTEPKLVQLDDKVEKGQPVATIETTEGTVKIKLFPKEAPKAVENFVTHAKDGYYDGLLFHRVIDNFMIQSGDPKGDGTGGESIWKKPFKNEISNNLYHFRGALAMANAGPDTNGSQFYIVQNKFLTADQIKNDSIQYTDSVKEAYEKLKGVPSLDGSYTVFGQTIEGLDIVDKIAETEVGANDKPEKDIKIKTIKITE</sequence>
<comment type="function">
    <text evidence="2 5">PPIases accelerate the folding of proteins. It catalyzes the cis-trans isomerization of proline imidic peptide bonds in oligopeptides.</text>
</comment>
<dbReference type="SUPFAM" id="SSF50891">
    <property type="entry name" value="Cyclophilin-like"/>
    <property type="match status" value="1"/>
</dbReference>
<accession>A0A2X0RXU2</accession>
<dbReference type="PANTHER" id="PTHR45625">
    <property type="entry name" value="PEPTIDYL-PROLYL CIS-TRANS ISOMERASE-RELATED"/>
    <property type="match status" value="1"/>
</dbReference>
<feature type="region of interest" description="Disordered" evidence="6">
    <location>
        <begin position="22"/>
        <end position="47"/>
    </location>
</feature>
<evidence type="ECO:0000256" key="3">
    <source>
        <dbReference type="ARBA" id="ARBA00023110"/>
    </source>
</evidence>
<feature type="signal peptide" evidence="5">
    <location>
        <begin position="1"/>
        <end position="18"/>
    </location>
</feature>
<organism evidence="8 9">
    <name type="scientific">Brochothrix thermosphacta</name>
    <name type="common">Microbacterium thermosphactum</name>
    <dbReference type="NCBI Taxonomy" id="2756"/>
    <lineage>
        <taxon>Bacteria</taxon>
        <taxon>Bacillati</taxon>
        <taxon>Bacillota</taxon>
        <taxon>Bacilli</taxon>
        <taxon>Bacillales</taxon>
        <taxon>Listeriaceae</taxon>
        <taxon>Brochothrix</taxon>
    </lineage>
</organism>
<gene>
    <name evidence="8" type="ORF">BTBSAS_120003</name>
</gene>
<comment type="catalytic activity">
    <reaction evidence="1 5">
        <text>[protein]-peptidylproline (omega=180) = [protein]-peptidylproline (omega=0)</text>
        <dbReference type="Rhea" id="RHEA:16237"/>
        <dbReference type="Rhea" id="RHEA-COMP:10747"/>
        <dbReference type="Rhea" id="RHEA-COMP:10748"/>
        <dbReference type="ChEBI" id="CHEBI:83833"/>
        <dbReference type="ChEBI" id="CHEBI:83834"/>
        <dbReference type="EC" id="5.2.1.8"/>
    </reaction>
</comment>
<dbReference type="InterPro" id="IPR044666">
    <property type="entry name" value="Cyclophilin_A-like"/>
</dbReference>